<feature type="compositionally biased region" description="Polar residues" evidence="1">
    <location>
        <begin position="432"/>
        <end position="443"/>
    </location>
</feature>
<dbReference type="PROSITE" id="PS50076">
    <property type="entry name" value="DNAJ_2"/>
    <property type="match status" value="1"/>
</dbReference>
<feature type="compositionally biased region" description="Polar residues" evidence="1">
    <location>
        <begin position="287"/>
        <end position="301"/>
    </location>
</feature>
<dbReference type="Gene3D" id="1.10.287.110">
    <property type="entry name" value="DnaJ domain"/>
    <property type="match status" value="1"/>
</dbReference>
<name>A0AAV6YBX5_9LAMI</name>
<dbReference type="InterPro" id="IPR056988">
    <property type="entry name" value="Zn_ribbon_pln"/>
</dbReference>
<dbReference type="PANTHER" id="PTHR44137:SF32">
    <property type="entry name" value="DNAJ HEAT SHOCK AMINO-TERMINAL DOMAIN PROTEIN"/>
    <property type="match status" value="1"/>
</dbReference>
<evidence type="ECO:0000259" key="2">
    <source>
        <dbReference type="PROSITE" id="PS50076"/>
    </source>
</evidence>
<evidence type="ECO:0000256" key="1">
    <source>
        <dbReference type="SAM" id="MobiDB-lite"/>
    </source>
</evidence>
<proteinExistence type="predicted"/>
<evidence type="ECO:0000313" key="4">
    <source>
        <dbReference type="Proteomes" id="UP000826271"/>
    </source>
</evidence>
<dbReference type="SUPFAM" id="SSF46565">
    <property type="entry name" value="Chaperone J-domain"/>
    <property type="match status" value="1"/>
</dbReference>
<feature type="region of interest" description="Disordered" evidence="1">
    <location>
        <begin position="418"/>
        <end position="443"/>
    </location>
</feature>
<organism evidence="3 4">
    <name type="scientific">Buddleja alternifolia</name>
    <dbReference type="NCBI Taxonomy" id="168488"/>
    <lineage>
        <taxon>Eukaryota</taxon>
        <taxon>Viridiplantae</taxon>
        <taxon>Streptophyta</taxon>
        <taxon>Embryophyta</taxon>
        <taxon>Tracheophyta</taxon>
        <taxon>Spermatophyta</taxon>
        <taxon>Magnoliopsida</taxon>
        <taxon>eudicotyledons</taxon>
        <taxon>Gunneridae</taxon>
        <taxon>Pentapetalae</taxon>
        <taxon>asterids</taxon>
        <taxon>lamiids</taxon>
        <taxon>Lamiales</taxon>
        <taxon>Scrophulariaceae</taxon>
        <taxon>Buddlejeae</taxon>
        <taxon>Buddleja</taxon>
    </lineage>
</organism>
<gene>
    <name evidence="3" type="ORF">BUALT_Bualt01G0078500</name>
</gene>
<dbReference type="Proteomes" id="UP000826271">
    <property type="component" value="Unassembled WGS sequence"/>
</dbReference>
<dbReference type="PANTHER" id="PTHR44137">
    <property type="entry name" value="BNAC03G44070D PROTEIN"/>
    <property type="match status" value="1"/>
</dbReference>
<feature type="region of interest" description="Disordered" evidence="1">
    <location>
        <begin position="238"/>
        <end position="307"/>
    </location>
</feature>
<dbReference type="InterPro" id="IPR036869">
    <property type="entry name" value="J_dom_sf"/>
</dbReference>
<dbReference type="PRINTS" id="PR00625">
    <property type="entry name" value="JDOMAIN"/>
</dbReference>
<comment type="caution">
    <text evidence="3">The sequence shown here is derived from an EMBL/GenBank/DDBJ whole genome shotgun (WGS) entry which is preliminary data.</text>
</comment>
<dbReference type="InterPro" id="IPR001623">
    <property type="entry name" value="DnaJ_domain"/>
</dbReference>
<reference evidence="3" key="1">
    <citation type="submission" date="2019-10" db="EMBL/GenBank/DDBJ databases">
        <authorList>
            <person name="Zhang R."/>
            <person name="Pan Y."/>
            <person name="Wang J."/>
            <person name="Ma R."/>
            <person name="Yu S."/>
        </authorList>
    </citation>
    <scope>NUCLEOTIDE SEQUENCE</scope>
    <source>
        <strain evidence="3">LA-IB0</strain>
        <tissue evidence="3">Leaf</tissue>
    </source>
</reference>
<sequence length="443" mass="48607">MECNKGEALRAKSIAEDKLHKKDFAGARKFALKAQTLFSGLDGISQLLTTIDVYVSAENKISGEVDWYAVLGLSPSVDDEAIKKRYRKLALMLHPDKNRSVGADGAFVLISDAFGMLSDKAKRLAYNQRRGFRVFQEKVPMQPGGPSPSAPPPSTGNGIFNFTSKTTSKTPKSQDKRTKTPRPPKPAPTPKPTPQRDDTFWTICRHCRVQYEFLKMYLNHTLLCQKCKVPFMALATPPPQNFPKSSNQVPKKRQQSSKNRVPSRTQGRDTSAAQKPGAGQAGPSLFRNANYQQGPPSSKTDPSAGGKTVHIIDEERDKMKTAFTESHPKEETVKKRKIDDYISGFGVNYNVGQGNEGFGNANSSASGSGFYGFLGFSGFSSTYSQANTTGKLTPLETQEVLMGNARKEILKNLSTWGSKTKEARGNIDEINENGSPEVTPKVQ</sequence>
<dbReference type="EMBL" id="WHWC01000001">
    <property type="protein sequence ID" value="KAG8390391.1"/>
    <property type="molecule type" value="Genomic_DNA"/>
</dbReference>
<dbReference type="Pfam" id="PF00226">
    <property type="entry name" value="DnaJ"/>
    <property type="match status" value="1"/>
</dbReference>
<feature type="compositionally biased region" description="Polar residues" evidence="1">
    <location>
        <begin position="256"/>
        <end position="271"/>
    </location>
</feature>
<dbReference type="AlphaFoldDB" id="A0AAV6YBX5"/>
<dbReference type="SMART" id="SM00271">
    <property type="entry name" value="DnaJ"/>
    <property type="match status" value="1"/>
</dbReference>
<accession>A0AAV6YBX5</accession>
<protein>
    <recommendedName>
        <fullName evidence="2">J domain-containing protein</fullName>
    </recommendedName>
</protein>
<dbReference type="CDD" id="cd06257">
    <property type="entry name" value="DnaJ"/>
    <property type="match status" value="1"/>
</dbReference>
<keyword evidence="4" id="KW-1185">Reference proteome</keyword>
<feature type="compositionally biased region" description="Low complexity" evidence="1">
    <location>
        <begin position="272"/>
        <end position="283"/>
    </location>
</feature>
<feature type="region of interest" description="Disordered" evidence="1">
    <location>
        <begin position="138"/>
        <end position="198"/>
    </location>
</feature>
<evidence type="ECO:0000313" key="3">
    <source>
        <dbReference type="EMBL" id="KAG8390391.1"/>
    </source>
</evidence>
<feature type="compositionally biased region" description="Pro residues" evidence="1">
    <location>
        <begin position="181"/>
        <end position="193"/>
    </location>
</feature>
<feature type="compositionally biased region" description="Pro residues" evidence="1">
    <location>
        <begin position="143"/>
        <end position="154"/>
    </location>
</feature>
<dbReference type="Pfam" id="PF23551">
    <property type="entry name" value="Zn_ribbon_20"/>
    <property type="match status" value="1"/>
</dbReference>
<feature type="domain" description="J" evidence="2">
    <location>
        <begin position="66"/>
        <end position="130"/>
    </location>
</feature>